<evidence type="ECO:0000256" key="1">
    <source>
        <dbReference type="SAM" id="MobiDB-lite"/>
    </source>
</evidence>
<feature type="transmembrane region" description="Helical" evidence="2">
    <location>
        <begin position="64"/>
        <end position="82"/>
    </location>
</feature>
<dbReference type="PANTHER" id="PTHR10656:SF40">
    <property type="entry name" value="INOSITOL 1,4,5-TRISPHOSPHATE RECEPTOR-INTERACTING PROTEIN-LIKE 1"/>
    <property type="match status" value="1"/>
</dbReference>
<protein>
    <submittedName>
        <fullName evidence="3">Uncharacterized protein</fullName>
    </submittedName>
</protein>
<dbReference type="OrthoDB" id="9034619at2759"/>
<keyword evidence="4" id="KW-1185">Reference proteome</keyword>
<evidence type="ECO:0000313" key="4">
    <source>
        <dbReference type="Proteomes" id="UP000198323"/>
    </source>
</evidence>
<feature type="compositionally biased region" description="Acidic residues" evidence="1">
    <location>
        <begin position="213"/>
        <end position="222"/>
    </location>
</feature>
<reference evidence="3 4" key="1">
    <citation type="submission" date="2016-07" db="EMBL/GenBank/DDBJ databases">
        <title>Disparate Historic Effective Population Sizes Predicted by Modern Levels of Genome Diversity for the Scaled Quail (Callipepla squamata) and the Northern Bobwhite (Colinus virginianus): Inferences from First and Second Generation Draft Genome Assemblies for Sympatric New World Quail.</title>
        <authorList>
            <person name="Oldeschulte D.L."/>
            <person name="Halley Y.A."/>
            <person name="Bhattarai E.K."/>
            <person name="Brashear W.A."/>
            <person name="Hill J."/>
            <person name="Metz R.P."/>
            <person name="Johnson C.D."/>
            <person name="Rollins D."/>
            <person name="Peterson M.J."/>
            <person name="Bickhart D.M."/>
            <person name="Decker J.E."/>
            <person name="Seabury C.M."/>
        </authorList>
    </citation>
    <scope>NUCLEOTIDE SEQUENCE [LARGE SCALE GENOMIC DNA]</scope>
    <source>
        <strain evidence="3 4">Texas</strain>
        <tissue evidence="3">Leg muscle</tissue>
    </source>
</reference>
<sequence>MTEPLQELIWKIEKKFREDQDNSDEESCSREEEQEQEEQQEQEAEEQEEKEVKVQDEQNDSGEIMALAFILALLAQILPLAGDEFHEDTFIRMRQREVYLREQMTELLQEVEHSRTGMLALLFAVLSCWKTMSVLCVFGLLFWLIWKIEKKFWEDQDNSDEESCSSEEEHEQELEQEVEVLKEQEQKEEEVEGLQKELEDQEEKKQQEHTETEELEKEEEEAVVVPADVLSHQEYGEIMLFMLHELIDVSQFVVEDTFYPMPEHPIVVGSTYDGWGLPEEEPIFCFVPFRAPRGHIFRLDLGTTRELPVKNSRIRVELKCTCGQKQKVGMLCFLHTSKDELRNQSPSLLDTLCTGSYLDVRKTACWFQALFTTSWRYLPEAAICSLNVKHFKRSCRLQLTDSSNRTTIINIVFGVQQANTDIFLSSQKSEAAYTPYTAWPQTCAVAEEKFFKHIAARAGEDSFHLGCLKVCAYILVGYNFSTHELKTVLMHLLTAIPVECWSRRHFVQRMEDILRYLQCCVVEKRLDHFLIGNEAVPAEIILPREFRVSVPPNLFQRLAQDPDRHEQALYEMEMLRDRFTTLLTSGK</sequence>
<dbReference type="STRING" id="9009.A0A226MIA7"/>
<keyword evidence="2" id="KW-1133">Transmembrane helix</keyword>
<dbReference type="GO" id="GO:0016020">
    <property type="term" value="C:membrane"/>
    <property type="evidence" value="ECO:0007669"/>
    <property type="project" value="TreeGrafter"/>
</dbReference>
<comment type="caution">
    <text evidence="3">The sequence shown here is derived from an EMBL/GenBank/DDBJ whole genome shotgun (WGS) entry which is preliminary data.</text>
</comment>
<gene>
    <name evidence="3" type="ORF">ASZ78_015500</name>
</gene>
<dbReference type="InterPro" id="IPR026250">
    <property type="entry name" value="ITPRIP-like"/>
</dbReference>
<name>A0A226MIA7_CALSU</name>
<dbReference type="InterPro" id="IPR024810">
    <property type="entry name" value="MAB21L/cGLR"/>
</dbReference>
<feature type="compositionally biased region" description="Acidic residues" evidence="1">
    <location>
        <begin position="158"/>
        <end position="178"/>
    </location>
</feature>
<feature type="region of interest" description="Disordered" evidence="1">
    <location>
        <begin position="158"/>
        <end position="222"/>
    </location>
</feature>
<dbReference type="EMBL" id="MCFN01000807">
    <property type="protein sequence ID" value="OXB55056.1"/>
    <property type="molecule type" value="Genomic_DNA"/>
</dbReference>
<dbReference type="Gene3D" id="1.10.1410.40">
    <property type="match status" value="1"/>
</dbReference>
<proteinExistence type="predicted"/>
<keyword evidence="2" id="KW-0472">Membrane</keyword>
<dbReference type="PRINTS" id="PR02107">
    <property type="entry name" value="INOS145TPRIP"/>
</dbReference>
<dbReference type="PANTHER" id="PTHR10656">
    <property type="entry name" value="CELL FATE DETERMINING PROTEIN MAB21-RELATED"/>
    <property type="match status" value="1"/>
</dbReference>
<keyword evidence="2" id="KW-0812">Transmembrane</keyword>
<evidence type="ECO:0000313" key="3">
    <source>
        <dbReference type="EMBL" id="OXB55056.1"/>
    </source>
</evidence>
<dbReference type="Proteomes" id="UP000198323">
    <property type="component" value="Unassembled WGS sequence"/>
</dbReference>
<dbReference type="AlphaFoldDB" id="A0A226MIA7"/>
<feature type="region of interest" description="Disordered" evidence="1">
    <location>
        <begin position="16"/>
        <end position="57"/>
    </location>
</feature>
<dbReference type="SMART" id="SM01265">
    <property type="entry name" value="Mab-21"/>
    <property type="match status" value="1"/>
</dbReference>
<feature type="compositionally biased region" description="Basic and acidic residues" evidence="1">
    <location>
        <begin position="193"/>
        <end position="212"/>
    </location>
</feature>
<evidence type="ECO:0000256" key="2">
    <source>
        <dbReference type="SAM" id="Phobius"/>
    </source>
</evidence>
<feature type="compositionally biased region" description="Acidic residues" evidence="1">
    <location>
        <begin position="21"/>
        <end position="49"/>
    </location>
</feature>
<feature type="transmembrane region" description="Helical" evidence="2">
    <location>
        <begin position="119"/>
        <end position="146"/>
    </location>
</feature>
<accession>A0A226MIA7</accession>
<organism evidence="3 4">
    <name type="scientific">Callipepla squamata</name>
    <name type="common">Scaled quail</name>
    <dbReference type="NCBI Taxonomy" id="9009"/>
    <lineage>
        <taxon>Eukaryota</taxon>
        <taxon>Metazoa</taxon>
        <taxon>Chordata</taxon>
        <taxon>Craniata</taxon>
        <taxon>Vertebrata</taxon>
        <taxon>Euteleostomi</taxon>
        <taxon>Archelosauria</taxon>
        <taxon>Archosauria</taxon>
        <taxon>Dinosauria</taxon>
        <taxon>Saurischia</taxon>
        <taxon>Theropoda</taxon>
        <taxon>Coelurosauria</taxon>
        <taxon>Aves</taxon>
        <taxon>Neognathae</taxon>
        <taxon>Galloanserae</taxon>
        <taxon>Galliformes</taxon>
        <taxon>Odontophoridae</taxon>
        <taxon>Callipepla</taxon>
    </lineage>
</organism>